<dbReference type="RefSeq" id="WP_231927655.1">
    <property type="nucleotide sequence ID" value="NZ_LT630450.1"/>
</dbReference>
<dbReference type="PANTHER" id="PTHR43033:SF1">
    <property type="entry name" value="TRNA(ILE)-LYSIDINE SYNTHASE-RELATED"/>
    <property type="match status" value="1"/>
</dbReference>
<comment type="subcellular location">
    <subcellularLocation>
        <location evidence="6">Cytoplasm</location>
    </subcellularLocation>
</comment>
<dbReference type="SUPFAM" id="SSF52402">
    <property type="entry name" value="Adenine nucleotide alpha hydrolases-like"/>
    <property type="match status" value="1"/>
</dbReference>
<dbReference type="CDD" id="cd01992">
    <property type="entry name" value="TilS_N"/>
    <property type="match status" value="1"/>
</dbReference>
<dbReference type="PANTHER" id="PTHR43033">
    <property type="entry name" value="TRNA(ILE)-LYSIDINE SYNTHASE-RELATED"/>
    <property type="match status" value="1"/>
</dbReference>
<dbReference type="NCBIfam" id="TIGR02432">
    <property type="entry name" value="lysidine_TilS_N"/>
    <property type="match status" value="1"/>
</dbReference>
<dbReference type="GO" id="GO:0006400">
    <property type="term" value="P:tRNA modification"/>
    <property type="evidence" value="ECO:0007669"/>
    <property type="project" value="UniProtKB-UniRule"/>
</dbReference>
<name>A0A1K1LCJ8_9BACT</name>
<comment type="similarity">
    <text evidence="6">Belongs to the tRNA(Ile)-lysidine synthase family.</text>
</comment>
<evidence type="ECO:0000256" key="3">
    <source>
        <dbReference type="ARBA" id="ARBA00022741"/>
    </source>
</evidence>
<dbReference type="InterPro" id="IPR012795">
    <property type="entry name" value="tRNA_Ile_lys_synt_N"/>
</dbReference>
<evidence type="ECO:0000256" key="1">
    <source>
        <dbReference type="ARBA" id="ARBA00022598"/>
    </source>
</evidence>
<dbReference type="Pfam" id="PF01171">
    <property type="entry name" value="ATP_bind_3"/>
    <property type="match status" value="1"/>
</dbReference>
<dbReference type="EMBL" id="LT630450">
    <property type="protein sequence ID" value="SFV72413.1"/>
    <property type="molecule type" value="Genomic_DNA"/>
</dbReference>
<keyword evidence="1 6" id="KW-0436">Ligase</keyword>
<evidence type="ECO:0000256" key="4">
    <source>
        <dbReference type="ARBA" id="ARBA00022840"/>
    </source>
</evidence>
<organism evidence="8 9">
    <name type="scientific">Desulfovibrio piger</name>
    <dbReference type="NCBI Taxonomy" id="901"/>
    <lineage>
        <taxon>Bacteria</taxon>
        <taxon>Pseudomonadati</taxon>
        <taxon>Thermodesulfobacteriota</taxon>
        <taxon>Desulfovibrionia</taxon>
        <taxon>Desulfovibrionales</taxon>
        <taxon>Desulfovibrionaceae</taxon>
        <taxon>Desulfovibrio</taxon>
    </lineage>
</organism>
<dbReference type="Gene3D" id="3.40.50.620">
    <property type="entry name" value="HUPs"/>
    <property type="match status" value="1"/>
</dbReference>
<keyword evidence="3 6" id="KW-0547">Nucleotide-binding</keyword>
<dbReference type="GO" id="GO:0005524">
    <property type="term" value="F:ATP binding"/>
    <property type="evidence" value="ECO:0007669"/>
    <property type="project" value="UniProtKB-UniRule"/>
</dbReference>
<reference evidence="9" key="1">
    <citation type="submission" date="2016-10" db="EMBL/GenBank/DDBJ databases">
        <authorList>
            <person name="Wegmann U."/>
        </authorList>
    </citation>
    <scope>NUCLEOTIDE SEQUENCE [LARGE SCALE GENOMIC DNA]</scope>
</reference>
<evidence type="ECO:0000256" key="2">
    <source>
        <dbReference type="ARBA" id="ARBA00022694"/>
    </source>
</evidence>
<feature type="domain" description="tRNA(Ile)-lysidine/2-thiocytidine synthase N-terminal" evidence="7">
    <location>
        <begin position="41"/>
        <end position="221"/>
    </location>
</feature>
<keyword evidence="9" id="KW-1185">Reference proteome</keyword>
<dbReference type="HAMAP" id="MF_01161">
    <property type="entry name" value="tRNA_Ile_lys_synt"/>
    <property type="match status" value="1"/>
</dbReference>
<evidence type="ECO:0000259" key="7">
    <source>
        <dbReference type="Pfam" id="PF01171"/>
    </source>
</evidence>
<dbReference type="InterPro" id="IPR012094">
    <property type="entry name" value="tRNA_Ile_lys_synt"/>
</dbReference>
<dbReference type="EC" id="6.3.4.19" evidence="6"/>
<dbReference type="GO" id="GO:0005737">
    <property type="term" value="C:cytoplasm"/>
    <property type="evidence" value="ECO:0007669"/>
    <property type="project" value="UniProtKB-SubCell"/>
</dbReference>
<comment type="catalytic activity">
    <reaction evidence="5 6">
        <text>cytidine(34) in tRNA(Ile2) + L-lysine + ATP = lysidine(34) in tRNA(Ile2) + AMP + diphosphate + H(+)</text>
        <dbReference type="Rhea" id="RHEA:43744"/>
        <dbReference type="Rhea" id="RHEA-COMP:10625"/>
        <dbReference type="Rhea" id="RHEA-COMP:10670"/>
        <dbReference type="ChEBI" id="CHEBI:15378"/>
        <dbReference type="ChEBI" id="CHEBI:30616"/>
        <dbReference type="ChEBI" id="CHEBI:32551"/>
        <dbReference type="ChEBI" id="CHEBI:33019"/>
        <dbReference type="ChEBI" id="CHEBI:82748"/>
        <dbReference type="ChEBI" id="CHEBI:83665"/>
        <dbReference type="ChEBI" id="CHEBI:456215"/>
        <dbReference type="EC" id="6.3.4.19"/>
    </reaction>
</comment>
<dbReference type="InterPro" id="IPR011063">
    <property type="entry name" value="TilS/TtcA_N"/>
</dbReference>
<feature type="binding site" evidence="6">
    <location>
        <begin position="46"/>
        <end position="51"/>
    </location>
    <ligand>
        <name>ATP</name>
        <dbReference type="ChEBI" id="CHEBI:30616"/>
    </ligand>
</feature>
<keyword evidence="2 6" id="KW-0819">tRNA processing</keyword>
<dbReference type="KEGG" id="dpg:DESPIGER_0525"/>
<keyword evidence="4 6" id="KW-0067">ATP-binding</keyword>
<comment type="domain">
    <text evidence="6">The N-terminal region contains the highly conserved SGGXDS motif, predicted to be a P-loop motif involved in ATP binding.</text>
</comment>
<evidence type="ECO:0000313" key="9">
    <source>
        <dbReference type="Proteomes" id="UP000186323"/>
    </source>
</evidence>
<dbReference type="SUPFAM" id="SSF82829">
    <property type="entry name" value="MesJ substrate recognition domain-like"/>
    <property type="match status" value="1"/>
</dbReference>
<keyword evidence="6" id="KW-0963">Cytoplasm</keyword>
<proteinExistence type="inferred from homology"/>
<dbReference type="InterPro" id="IPR014729">
    <property type="entry name" value="Rossmann-like_a/b/a_fold"/>
</dbReference>
<dbReference type="Proteomes" id="UP000186323">
    <property type="component" value="Chromosome I"/>
</dbReference>
<comment type="function">
    <text evidence="6">Ligates lysine onto the cytidine present at position 34 of the AUA codon-specific tRNA(Ile) that contains the anticodon CAU, in an ATP-dependent manner. Cytidine is converted to lysidine, thus changing the amino acid specificity of the tRNA from methionine to isoleucine.</text>
</comment>
<protein>
    <recommendedName>
        <fullName evidence="6">tRNA(Ile)-lysidine synthase</fullName>
        <ecNumber evidence="6">6.3.4.19</ecNumber>
    </recommendedName>
    <alternativeName>
        <fullName evidence="6">tRNA(Ile)-2-lysyl-cytidine synthase</fullName>
    </alternativeName>
    <alternativeName>
        <fullName evidence="6">tRNA(Ile)-lysidine synthetase</fullName>
    </alternativeName>
</protein>
<sequence>MPCGMIPVPELRTLPSRLARLCLDVERFCRDRLKMQDSRAWLLAVSGGADSTALLCIMTLLAPRHGWLLHVATVDHQLRPESAGDATFVAGLCRTWHIPCRILTADVSRLARQNGLGTEEAARRARYALLEQARRACGATAILLGHHRGDVAEDQMLRFLRGTGWPALGGMRAEDAERHLLRPLLCTESRVLKELLHHCGITWREDASNADIRYTRNRLRHTLLPLLRTENPRLEETCLHLWELAGIDGDYWRQEMERHLARCPWQETPGSVTLPRALLRGMHAALRLRLYHRAVARLARIFGGQARSATLLALDQAWQEGRGGTTFQLPGNIMARLSGGSIRFYVEKRQARQKS</sequence>
<evidence type="ECO:0000256" key="6">
    <source>
        <dbReference type="HAMAP-Rule" id="MF_01161"/>
    </source>
</evidence>
<gene>
    <name evidence="6" type="primary">tilS</name>
    <name evidence="8" type="ORF">DESPIGER_0525</name>
</gene>
<dbReference type="AlphaFoldDB" id="A0A1K1LCJ8"/>
<evidence type="ECO:0000256" key="5">
    <source>
        <dbReference type="ARBA" id="ARBA00048539"/>
    </source>
</evidence>
<evidence type="ECO:0000313" key="8">
    <source>
        <dbReference type="EMBL" id="SFV72413.1"/>
    </source>
</evidence>
<accession>A0A1K1LCJ8</accession>
<dbReference type="GO" id="GO:0032267">
    <property type="term" value="F:tRNA(Ile)-lysidine synthase activity"/>
    <property type="evidence" value="ECO:0007669"/>
    <property type="project" value="UniProtKB-EC"/>
</dbReference>